<dbReference type="Proteomes" id="UP000596742">
    <property type="component" value="Unassembled WGS sequence"/>
</dbReference>
<comment type="caution">
    <text evidence="1">The sequence shown here is derived from an EMBL/GenBank/DDBJ whole genome shotgun (WGS) entry which is preliminary data.</text>
</comment>
<protein>
    <submittedName>
        <fullName evidence="1">Uncharacterized protein</fullName>
    </submittedName>
</protein>
<keyword evidence="2" id="KW-1185">Reference proteome</keyword>
<reference evidence="1" key="1">
    <citation type="submission" date="2018-11" db="EMBL/GenBank/DDBJ databases">
        <authorList>
            <person name="Alioto T."/>
            <person name="Alioto T."/>
        </authorList>
    </citation>
    <scope>NUCLEOTIDE SEQUENCE</scope>
</reference>
<gene>
    <name evidence="1" type="ORF">MGAL_10B088987</name>
</gene>
<accession>A0A8B6HUL4</accession>
<sequence length="454" mass="52549">MKMTTSLVRGKYCLAVITQSFRSVPISRRTNSKNFSQTIHSEDDISNVINRSLENYTDITLEPYQIVNFSLGKSFTNSGVDIRQKVKDSRGIRLDHFASNEDEKNIYTYQIKFASVFKEGFNALYNTTDGKLSKSAKLDFATQAFRTGFLENQDFHERCLEKMFYTDEESELFRTVLLANHLFGRLAANFGQNHYVSHDHRSHDTYNKCPCDDCGEKISYNNSGIGSEFLWYGYPDILVNSIGGSTVIARPEEIDRDEQIAEGDTYLNADFDKRQILESEENIALLRYERNVSKFVSQAVTFSFYQKFYQVKINKHKRNVVPVTLIPTLAFTGTHFDIYLYDHEHDILLRNKGPPIPLWRNEYPEAELDMSSVLKIWMVLNHLTLGTSLEEHIVQELQGSCDFLHALSSDHKTMIGQTIGMRNRFYPRRYKEMDALPLQSQEKILNFPKQKDSI</sequence>
<dbReference type="EMBL" id="UYJE01010537">
    <property type="protein sequence ID" value="VDI84071.1"/>
    <property type="molecule type" value="Genomic_DNA"/>
</dbReference>
<dbReference type="OrthoDB" id="6055220at2759"/>
<organism evidence="1 2">
    <name type="scientific">Mytilus galloprovincialis</name>
    <name type="common">Mediterranean mussel</name>
    <dbReference type="NCBI Taxonomy" id="29158"/>
    <lineage>
        <taxon>Eukaryota</taxon>
        <taxon>Metazoa</taxon>
        <taxon>Spiralia</taxon>
        <taxon>Lophotrochozoa</taxon>
        <taxon>Mollusca</taxon>
        <taxon>Bivalvia</taxon>
        <taxon>Autobranchia</taxon>
        <taxon>Pteriomorphia</taxon>
        <taxon>Mytilida</taxon>
        <taxon>Mytiloidea</taxon>
        <taxon>Mytilidae</taxon>
        <taxon>Mytilinae</taxon>
        <taxon>Mytilus</taxon>
    </lineage>
</organism>
<name>A0A8B6HUL4_MYTGA</name>
<dbReference type="AlphaFoldDB" id="A0A8B6HUL4"/>
<evidence type="ECO:0000313" key="2">
    <source>
        <dbReference type="Proteomes" id="UP000596742"/>
    </source>
</evidence>
<evidence type="ECO:0000313" key="1">
    <source>
        <dbReference type="EMBL" id="VDI84071.1"/>
    </source>
</evidence>
<proteinExistence type="predicted"/>